<sequence length="229" mass="25871">MSSNKIRFGAIVVFSVFVISAFFVHNAFGLASEECGLWDMKSECDLSGWIGLIVGDIGVAVFLSVLLYFLAQRSNAKLEQNSVEIRKNSEEIQKIVRAQELLRITRKDHAVKSFKSHIAILLFVIEIINKLITNYNTTTEQKSVLYAKIKGEEERLARITQNLKNTITYASDTLDPVLLDQLDGFCTFVSQPNIIEKDGNLEFSKYEKSKRKIDEVVKKLANITNSISN</sequence>
<keyword evidence="1" id="KW-0472">Membrane</keyword>
<dbReference type="Proteomes" id="UP000266745">
    <property type="component" value="Chromosome"/>
</dbReference>
<proteinExistence type="predicted"/>
<feature type="transmembrane region" description="Helical" evidence="1">
    <location>
        <begin position="48"/>
        <end position="71"/>
    </location>
</feature>
<keyword evidence="3" id="KW-1185">Reference proteome</keyword>
<dbReference type="KEGG" id="tah:SU86_007400"/>
<organism evidence="2 3">
    <name type="scientific">Candidatus Nitrosotenuis cloacae</name>
    <dbReference type="NCBI Taxonomy" id="1603555"/>
    <lineage>
        <taxon>Archaea</taxon>
        <taxon>Nitrososphaerota</taxon>
        <taxon>Candidatus Nitrosotenuis</taxon>
    </lineage>
</organism>
<name>A0A3G1B264_9ARCH</name>
<evidence type="ECO:0000313" key="2">
    <source>
        <dbReference type="EMBL" id="AJZ76217.2"/>
    </source>
</evidence>
<dbReference type="RefSeq" id="WP_048186907.1">
    <property type="nucleotide sequence ID" value="NZ_CP011097.1"/>
</dbReference>
<dbReference type="EMBL" id="CP011097">
    <property type="protein sequence ID" value="AJZ76217.2"/>
    <property type="molecule type" value="Genomic_DNA"/>
</dbReference>
<evidence type="ECO:0000313" key="3">
    <source>
        <dbReference type="Proteomes" id="UP000266745"/>
    </source>
</evidence>
<accession>A0A3G1B264</accession>
<dbReference type="AlphaFoldDB" id="A0A3G1B264"/>
<gene>
    <name evidence="2" type="ORF">SU86_007400</name>
</gene>
<reference evidence="2 3" key="1">
    <citation type="journal article" date="2016" name="Sci. Rep.">
        <title>A novel ammonia-oxidizing archaeon from wastewater treatment plant: Its enrichment, physiological and genomic characteristics.</title>
        <authorList>
            <person name="Li Y."/>
            <person name="Ding K."/>
            <person name="Wen X."/>
            <person name="Zhang B."/>
            <person name="Shen B."/>
            <person name="Yang Y."/>
        </authorList>
    </citation>
    <scope>NUCLEOTIDE SEQUENCE [LARGE SCALE GENOMIC DNA]</scope>
    <source>
        <strain evidence="2 3">SAT1</strain>
    </source>
</reference>
<feature type="transmembrane region" description="Helical" evidence="1">
    <location>
        <begin position="7"/>
        <end position="28"/>
    </location>
</feature>
<evidence type="ECO:0000256" key="1">
    <source>
        <dbReference type="SAM" id="Phobius"/>
    </source>
</evidence>
<keyword evidence="1" id="KW-0812">Transmembrane</keyword>
<dbReference type="GeneID" id="24874381"/>
<protein>
    <submittedName>
        <fullName evidence="2">Uncharacterized protein</fullName>
    </submittedName>
</protein>
<keyword evidence="1" id="KW-1133">Transmembrane helix</keyword>